<dbReference type="SUPFAM" id="SSF57256">
    <property type="entry name" value="Elafin-like"/>
    <property type="match status" value="1"/>
</dbReference>
<dbReference type="PRINTS" id="PR00003">
    <property type="entry name" value="4DISULPHCORE"/>
</dbReference>
<proteinExistence type="predicted"/>
<dbReference type="GO" id="GO:0005576">
    <property type="term" value="C:extracellular region"/>
    <property type="evidence" value="ECO:0007669"/>
    <property type="project" value="InterPro"/>
</dbReference>
<dbReference type="GO" id="GO:0030414">
    <property type="term" value="F:peptidase inhibitor activity"/>
    <property type="evidence" value="ECO:0007669"/>
    <property type="project" value="InterPro"/>
</dbReference>
<evidence type="ECO:0000259" key="2">
    <source>
        <dbReference type="PROSITE" id="PS51390"/>
    </source>
</evidence>
<evidence type="ECO:0000313" key="3">
    <source>
        <dbReference type="EMBL" id="KAF6424218.1"/>
    </source>
</evidence>
<dbReference type="PROSITE" id="PS51390">
    <property type="entry name" value="WAP"/>
    <property type="match status" value="1"/>
</dbReference>
<feature type="chain" id="PRO_5029512746" evidence="1">
    <location>
        <begin position="26"/>
        <end position="143"/>
    </location>
</feature>
<keyword evidence="4" id="KW-1185">Reference proteome</keyword>
<evidence type="ECO:0000313" key="4">
    <source>
        <dbReference type="Proteomes" id="UP000593571"/>
    </source>
</evidence>
<keyword evidence="1" id="KW-0732">Signal</keyword>
<dbReference type="Proteomes" id="UP000593571">
    <property type="component" value="Unassembled WGS sequence"/>
</dbReference>
<protein>
    <submittedName>
        <fullName evidence="3">WAP four-disulfide core domain 2</fullName>
    </submittedName>
</protein>
<name>A0A7J8DLX7_ROUAE</name>
<organism evidence="3 4">
    <name type="scientific">Rousettus aegyptiacus</name>
    <name type="common">Egyptian fruit bat</name>
    <name type="synonym">Pteropus aegyptiacus</name>
    <dbReference type="NCBI Taxonomy" id="9407"/>
    <lineage>
        <taxon>Eukaryota</taxon>
        <taxon>Metazoa</taxon>
        <taxon>Chordata</taxon>
        <taxon>Craniata</taxon>
        <taxon>Vertebrata</taxon>
        <taxon>Euteleostomi</taxon>
        <taxon>Mammalia</taxon>
        <taxon>Eutheria</taxon>
        <taxon>Laurasiatheria</taxon>
        <taxon>Chiroptera</taxon>
        <taxon>Yinpterochiroptera</taxon>
        <taxon>Pteropodoidea</taxon>
        <taxon>Pteropodidae</taxon>
        <taxon>Rousettinae</taxon>
        <taxon>Rousettus</taxon>
    </lineage>
</organism>
<feature type="signal peptide" evidence="1">
    <location>
        <begin position="1"/>
        <end position="25"/>
    </location>
</feature>
<dbReference type="InterPro" id="IPR008197">
    <property type="entry name" value="WAP_dom"/>
</dbReference>
<evidence type="ECO:0000256" key="1">
    <source>
        <dbReference type="SAM" id="SignalP"/>
    </source>
</evidence>
<gene>
    <name evidence="3" type="ORF">HJG63_020662</name>
</gene>
<dbReference type="AlphaFoldDB" id="A0A7J8DLX7"/>
<dbReference type="Pfam" id="PF00095">
    <property type="entry name" value="WAP"/>
    <property type="match status" value="1"/>
</dbReference>
<reference evidence="3 4" key="1">
    <citation type="journal article" date="2020" name="Nature">
        <title>Six reference-quality genomes reveal evolution of bat adaptations.</title>
        <authorList>
            <person name="Jebb D."/>
            <person name="Huang Z."/>
            <person name="Pippel M."/>
            <person name="Hughes G.M."/>
            <person name="Lavrichenko K."/>
            <person name="Devanna P."/>
            <person name="Winkler S."/>
            <person name="Jermiin L.S."/>
            <person name="Skirmuntt E.C."/>
            <person name="Katzourakis A."/>
            <person name="Burkitt-Gray L."/>
            <person name="Ray D.A."/>
            <person name="Sullivan K.A.M."/>
            <person name="Roscito J.G."/>
            <person name="Kirilenko B.M."/>
            <person name="Davalos L.M."/>
            <person name="Corthals A.P."/>
            <person name="Power M.L."/>
            <person name="Jones G."/>
            <person name="Ransome R.D."/>
            <person name="Dechmann D.K.N."/>
            <person name="Locatelli A.G."/>
            <person name="Puechmaille S.J."/>
            <person name="Fedrigo O."/>
            <person name="Jarvis E.D."/>
            <person name="Hiller M."/>
            <person name="Vernes S.C."/>
            <person name="Myers E.W."/>
            <person name="Teeling E.C."/>
        </authorList>
    </citation>
    <scope>NUCLEOTIDE SEQUENCE [LARGE SCALE GENOMIC DNA]</scope>
    <source>
        <strain evidence="3">MRouAeg1</strain>
        <tissue evidence="3">Muscle</tissue>
    </source>
</reference>
<comment type="caution">
    <text evidence="3">The sequence shown here is derived from an EMBL/GenBank/DDBJ whole genome shotgun (WGS) entry which is preliminary data.</text>
</comment>
<dbReference type="SMART" id="SM00217">
    <property type="entry name" value="WAP"/>
    <property type="match status" value="1"/>
</dbReference>
<sequence length="143" mass="15315">MATCRPGPLVASLLAGLLLLGFGFARVTKTAYKKAGVCPKLQEDLNCTRECNSDRKCPENLKCCRAGCASVCHMPNEKPGTCPKVDFPLTPLGLCRDHVLCHTCLLSSGHHPLRSGKAEVSAQHCPAPARLPCSLLALRSLLH</sequence>
<dbReference type="Gene3D" id="4.10.75.10">
    <property type="entry name" value="Elafin-like"/>
    <property type="match status" value="1"/>
</dbReference>
<dbReference type="InterPro" id="IPR036645">
    <property type="entry name" value="Elafin-like_sf"/>
</dbReference>
<accession>A0A7J8DLX7</accession>
<dbReference type="EMBL" id="JACASE010000012">
    <property type="protein sequence ID" value="KAF6424218.1"/>
    <property type="molecule type" value="Genomic_DNA"/>
</dbReference>
<feature type="domain" description="WAP" evidence="2">
    <location>
        <begin position="31"/>
        <end position="76"/>
    </location>
</feature>